<sequence length="1215" mass="135221">MAHAARARQLQEEYVAATGIRPKYPRFQVALQGLQETLDSYKAATANLKANDAQRQGAKNLEDELSRLNKIEADDFDLDTPTSAGQLEGEAGRLLLRAKAQHRREGAAHAFSSWRQETPDPYGLGDVTVDSNISIRGGNIISDYTLTAERATEVLNKLSDGEFLVKVKFLREQAPGVWVYEDGFAPLRQGRTRGGEVLEVTPETGPGALDGIDRLYYVNAYPVSAVVYGLYPIREPDERNLDPMRDGDLNCVAQRVIKHFEVAQRDQGLTPARREKIAQWEARVHDDGATLQDVAELEKILKRAVIVRDITGADLYNSGKYQHSGWKTIKLTLHNGHAWGANLHFPQAREIAIYEGDVWAAIQEATQGEPKAVWVLGGGQNRRLTVDQFVLEDGRTFRTQETHNSLLETCRHLAPEDPEALAGRVFGENHAASVVAREKNAWKPTPVNLLDMVQAACVEHGHGGLWNAPDYHVNEVVSIDMKACYPASFQGKGEAAPWFQRFGHPRHRMTRVAVNGPLPVDIGTGFAQVSSWQFAVDLHPVVAAWFGSHFQEKQWAPIPLLAYMVETGLLAKLQVAEAIVAFKKQTEVWLPDSRDQACSVIGKFTQGAKADGRRLTRRLVTDQGELDFLVSDCRQSGTLVGAPEQNPVGWILTCYDGSQPQFAYLRASMLAYAHIDLLEMLRRFAPSEAVRVATDSIYMKKTALHKLYGVEAYIAPQICSCEAETCLDCLLGEKVLPLVAPAQWRDKGETIFSPQDHAAYEPKPEHWGASNDVADSTAPSHADPITSCALSYLNGGGGSGDEVQGLRRIDVSQLLQVVGPGRVDSGLHGSEIIPRVIIWDEVCTVPRPVLETFLDWLDQRGVQVICCGDQGQPPPIAGESPHAWLKERCDHRSRCDKITVDHRSRCDKLSALKRAIRLQPDKVQCREMRKALPQCRGWTDFVDDWQPRDLLLVTRKAPPFPDEPVPLLYRPRDTRLQNVLVTIPGSLLVDDGQPDQQELVLKDVVEVSVETAQEVLDGKWGQDWALGYAMTVHSSQGLTIEDPQKVWIVDDYIQWSNLAYLAVSRVQYLNQLARCCPPPDADGRPPPAYDEAVARKKIGRKLQAYKRVDTTKGHKCNLRLRLKDVEALKEKQSNRCASCNIDLLWCYEPKDTRQFSVDRIDNAKGHTRDNVRLACLECNRKRGAAALTHCEATKNDGVPPGNVSAGQLQDLFDSI</sequence>
<dbReference type="SUPFAM" id="SSF52540">
    <property type="entry name" value="P-loop containing nucleoside triphosphate hydrolases"/>
    <property type="match status" value="1"/>
</dbReference>
<reference evidence="2" key="1">
    <citation type="journal article" date="2023" name="G3 (Bethesda)">
        <title>A reference genome for the long-term kleptoplast-retaining sea slug Elysia crispata morphotype clarki.</title>
        <authorList>
            <person name="Eastman K.E."/>
            <person name="Pendleton A.L."/>
            <person name="Shaikh M.A."/>
            <person name="Suttiyut T."/>
            <person name="Ogas R."/>
            <person name="Tomko P."/>
            <person name="Gavelis G."/>
            <person name="Widhalm J.R."/>
            <person name="Wisecaver J.H."/>
        </authorList>
    </citation>
    <scope>NUCLEOTIDE SEQUENCE</scope>
    <source>
        <strain evidence="2">ECLA1</strain>
    </source>
</reference>
<dbReference type="Gene3D" id="3.30.40.220">
    <property type="match status" value="1"/>
</dbReference>
<dbReference type="Gene3D" id="3.40.50.300">
    <property type="entry name" value="P-loop containing nucleotide triphosphate hydrolases"/>
    <property type="match status" value="1"/>
</dbReference>
<dbReference type="InterPro" id="IPR027417">
    <property type="entry name" value="P-loop_NTPase"/>
</dbReference>
<dbReference type="Proteomes" id="UP001283361">
    <property type="component" value="Unassembled WGS sequence"/>
</dbReference>
<organism evidence="2 3">
    <name type="scientific">Elysia crispata</name>
    <name type="common">lettuce slug</name>
    <dbReference type="NCBI Taxonomy" id="231223"/>
    <lineage>
        <taxon>Eukaryota</taxon>
        <taxon>Metazoa</taxon>
        <taxon>Spiralia</taxon>
        <taxon>Lophotrochozoa</taxon>
        <taxon>Mollusca</taxon>
        <taxon>Gastropoda</taxon>
        <taxon>Heterobranchia</taxon>
        <taxon>Euthyneura</taxon>
        <taxon>Panpulmonata</taxon>
        <taxon>Sacoglossa</taxon>
        <taxon>Placobranchoidea</taxon>
        <taxon>Plakobranchidae</taxon>
        <taxon>Elysia</taxon>
    </lineage>
</organism>
<keyword evidence="3" id="KW-1185">Reference proteome</keyword>
<name>A0AAE1DAF6_9GAST</name>
<keyword evidence="1" id="KW-0175">Coiled coil</keyword>
<gene>
    <name evidence="2" type="ORF">RRG08_003210</name>
</gene>
<proteinExistence type="predicted"/>
<comment type="caution">
    <text evidence="2">The sequence shown here is derived from an EMBL/GenBank/DDBJ whole genome shotgun (WGS) entry which is preliminary data.</text>
</comment>
<feature type="coiled-coil region" evidence="1">
    <location>
        <begin position="31"/>
        <end position="71"/>
    </location>
</feature>
<dbReference type="CDD" id="cd18809">
    <property type="entry name" value="SF1_C_RecD"/>
    <property type="match status" value="1"/>
</dbReference>
<protein>
    <submittedName>
        <fullName evidence="2">Uncharacterized protein</fullName>
    </submittedName>
</protein>
<dbReference type="EMBL" id="JAWDGP010004586">
    <property type="protein sequence ID" value="KAK3763232.1"/>
    <property type="molecule type" value="Genomic_DNA"/>
</dbReference>
<evidence type="ECO:0000313" key="3">
    <source>
        <dbReference type="Proteomes" id="UP001283361"/>
    </source>
</evidence>
<dbReference type="AlphaFoldDB" id="A0AAE1DAF6"/>
<evidence type="ECO:0000313" key="2">
    <source>
        <dbReference type="EMBL" id="KAK3763232.1"/>
    </source>
</evidence>
<evidence type="ECO:0000256" key="1">
    <source>
        <dbReference type="SAM" id="Coils"/>
    </source>
</evidence>
<accession>A0AAE1DAF6</accession>